<evidence type="ECO:0008006" key="4">
    <source>
        <dbReference type="Google" id="ProtNLM"/>
    </source>
</evidence>
<accession>A0A1P8Q5D3</accession>
<proteinExistence type="predicted"/>
<dbReference type="OrthoDB" id="2167602at2"/>
<keyword evidence="1" id="KW-0812">Transmembrane</keyword>
<dbReference type="EMBL" id="CP019323">
    <property type="protein sequence ID" value="APX73058.1"/>
    <property type="molecule type" value="Genomic_DNA"/>
</dbReference>
<sequence>MNDEKKPKSTLTKITQIVVWLMILVTIGGVVLGSVMSFI</sequence>
<dbReference type="AlphaFoldDB" id="A0A1P8Q5D3"/>
<keyword evidence="3" id="KW-1185">Reference proteome</keyword>
<dbReference type="RefSeq" id="WP_076617671.1">
    <property type="nucleotide sequence ID" value="NZ_CP019323.1"/>
</dbReference>
<reference evidence="3" key="1">
    <citation type="submission" date="2016-12" db="EMBL/GenBank/DDBJ databases">
        <authorList>
            <person name="Jung M.Y."/>
            <person name="Lee S.H."/>
        </authorList>
    </citation>
    <scope>NUCLEOTIDE SEQUENCE [LARGE SCALE GENOMIC DNA]</scope>
    <source>
        <strain evidence="3">WiKim39</strain>
    </source>
</reference>
<evidence type="ECO:0000313" key="3">
    <source>
        <dbReference type="Proteomes" id="UP000187499"/>
    </source>
</evidence>
<evidence type="ECO:0000313" key="2">
    <source>
        <dbReference type="EMBL" id="APX73058.1"/>
    </source>
</evidence>
<dbReference type="STRING" id="1847728.BTM29_11080"/>
<protein>
    <recommendedName>
        <fullName evidence="4">DUF4044 domain-containing protein</fullName>
    </recommendedName>
</protein>
<feature type="transmembrane region" description="Helical" evidence="1">
    <location>
        <begin position="17"/>
        <end position="38"/>
    </location>
</feature>
<gene>
    <name evidence="2" type="ORF">BTM29_11080</name>
</gene>
<name>A0A1P8Q5D3_9LACO</name>
<keyword evidence="1" id="KW-0472">Membrane</keyword>
<dbReference type="KEGG" id="lalw:BTM29_11080"/>
<dbReference type="Pfam" id="PF13253">
    <property type="entry name" value="DUF4044"/>
    <property type="match status" value="1"/>
</dbReference>
<dbReference type="InterPro" id="IPR025270">
    <property type="entry name" value="DUF4044"/>
</dbReference>
<dbReference type="Proteomes" id="UP000187499">
    <property type="component" value="Chromosome"/>
</dbReference>
<keyword evidence="1" id="KW-1133">Transmembrane helix</keyword>
<organism evidence="2 3">
    <name type="scientific">Companilactobacillus allii</name>
    <dbReference type="NCBI Taxonomy" id="1847728"/>
    <lineage>
        <taxon>Bacteria</taxon>
        <taxon>Bacillati</taxon>
        <taxon>Bacillota</taxon>
        <taxon>Bacilli</taxon>
        <taxon>Lactobacillales</taxon>
        <taxon>Lactobacillaceae</taxon>
        <taxon>Companilactobacillus</taxon>
    </lineage>
</organism>
<evidence type="ECO:0000256" key="1">
    <source>
        <dbReference type="SAM" id="Phobius"/>
    </source>
</evidence>